<keyword evidence="2" id="KW-1185">Reference proteome</keyword>
<sequence length="195" mass="22610">MMRFSATFSLFCVAIVSANQKYFNQNNTNWKEATSIYDFHAKDIDGNDVSLEKYKGHVVIIVNVASKCGLAHTNYEQLQVLYNDYAESNGLRILAFPCNQFNNQEPGTPEEIKEFIKKHGVTFDIFDKIDVNGPEAHPLYQWLVNQKFESDFLSEPIEWNFVKFLINKEGKVVDRFGSKEEPFAMEYALQHEFDQ</sequence>
<dbReference type="Proteomes" id="UP001239111">
    <property type="component" value="Chromosome 4"/>
</dbReference>
<accession>A0ACC2N1P8</accession>
<name>A0ACC2N1P8_9HYME</name>
<organism evidence="1 2">
    <name type="scientific">Eretmocerus hayati</name>
    <dbReference type="NCBI Taxonomy" id="131215"/>
    <lineage>
        <taxon>Eukaryota</taxon>
        <taxon>Metazoa</taxon>
        <taxon>Ecdysozoa</taxon>
        <taxon>Arthropoda</taxon>
        <taxon>Hexapoda</taxon>
        <taxon>Insecta</taxon>
        <taxon>Pterygota</taxon>
        <taxon>Neoptera</taxon>
        <taxon>Endopterygota</taxon>
        <taxon>Hymenoptera</taxon>
        <taxon>Apocrita</taxon>
        <taxon>Proctotrupomorpha</taxon>
        <taxon>Chalcidoidea</taxon>
        <taxon>Aphelinidae</taxon>
        <taxon>Aphelininae</taxon>
        <taxon>Eretmocerus</taxon>
    </lineage>
</organism>
<protein>
    <submittedName>
        <fullName evidence="1">Uncharacterized protein</fullName>
    </submittedName>
</protein>
<dbReference type="EMBL" id="CM056744">
    <property type="protein sequence ID" value="KAJ8664771.1"/>
    <property type="molecule type" value="Genomic_DNA"/>
</dbReference>
<comment type="caution">
    <text evidence="1">The sequence shown here is derived from an EMBL/GenBank/DDBJ whole genome shotgun (WGS) entry which is preliminary data.</text>
</comment>
<gene>
    <name evidence="1" type="ORF">QAD02_006433</name>
</gene>
<reference evidence="1" key="1">
    <citation type="submission" date="2023-04" db="EMBL/GenBank/DDBJ databases">
        <title>A chromosome-level genome assembly of the parasitoid wasp Eretmocerus hayati.</title>
        <authorList>
            <person name="Zhong Y."/>
            <person name="Liu S."/>
            <person name="Liu Y."/>
        </authorList>
    </citation>
    <scope>NUCLEOTIDE SEQUENCE</scope>
    <source>
        <strain evidence="1">ZJU_SS_LIU_2023</strain>
    </source>
</reference>
<proteinExistence type="predicted"/>
<evidence type="ECO:0000313" key="1">
    <source>
        <dbReference type="EMBL" id="KAJ8664771.1"/>
    </source>
</evidence>
<evidence type="ECO:0000313" key="2">
    <source>
        <dbReference type="Proteomes" id="UP001239111"/>
    </source>
</evidence>